<dbReference type="CDD" id="cd00118">
    <property type="entry name" value="LysM"/>
    <property type="match status" value="3"/>
</dbReference>
<feature type="domain" description="LysM" evidence="1">
    <location>
        <begin position="456"/>
        <end position="500"/>
    </location>
</feature>
<dbReference type="SMART" id="SM00257">
    <property type="entry name" value="LysM"/>
    <property type="match status" value="3"/>
</dbReference>
<dbReference type="InterPro" id="IPR023346">
    <property type="entry name" value="Lysozyme-like_dom_sf"/>
</dbReference>
<dbReference type="EC" id="4.2.2.-" evidence="2"/>
<proteinExistence type="predicted"/>
<sequence>MVFLRALLLILALCIVQGCSLTSEFPPSSGHPAAAGPAITAPLPPSSEMGEIPPLFDHHSLAQEPFFDREAPYDFEFEMNERIEWWVQQYSGRYRQQFLIALARFDSVRPVMEEILVSQGLPRDLVYLSMVESSGKANAVSRTGATGYWQFMADTARHYGLKVDRWVDERRDLEKSTRAAARYLKNLHALFGDWLLASAAYNAGEGTINRIMKRNPKVSCFWDISHPMPIKTETLEYVPKFIATLILAKNRAQYGLEVPDELKVAPLQYETVRVKGFSYLDEIAEAAGFSEAQLVRLNPELIRRCTPPSGGEYLLKVPQGTAPAVAQYLQKTHSTRVEYVTHTIQKGDTLIGLGKKYATTARDIARANRMKAGDILTIGKVLVIPRGELPADIHAPSRHRHVVARGENLRGIARLYGVSLEDIIEVNGIRNPSLIHPGMTLKIPPQLHSSSSPRMVQYRVKKGDTVWGISQKFEVSTSDVIRWNRLNPSARIQPGDEITIYHR</sequence>
<accession>A0A485M0M1</accession>
<dbReference type="SUPFAM" id="SSF54106">
    <property type="entry name" value="LysM domain"/>
    <property type="match status" value="3"/>
</dbReference>
<dbReference type="EMBL" id="CAADRM010000092">
    <property type="protein sequence ID" value="VFU14569.1"/>
    <property type="molecule type" value="Genomic_DNA"/>
</dbReference>
<dbReference type="PROSITE" id="PS51257">
    <property type="entry name" value="PROKAR_LIPOPROTEIN"/>
    <property type="match status" value="1"/>
</dbReference>
<dbReference type="InterPro" id="IPR018392">
    <property type="entry name" value="LysM"/>
</dbReference>
<dbReference type="PANTHER" id="PTHR33734:SF22">
    <property type="entry name" value="MEMBRANE-BOUND LYTIC MUREIN TRANSGLYCOSYLASE D"/>
    <property type="match status" value="1"/>
</dbReference>
<keyword evidence="2" id="KW-0456">Lyase</keyword>
<dbReference type="GO" id="GO:0008932">
    <property type="term" value="F:lytic endotransglycosylase activity"/>
    <property type="evidence" value="ECO:0007669"/>
    <property type="project" value="TreeGrafter"/>
</dbReference>
<gene>
    <name evidence="2" type="ORF">SCFA_30081</name>
</gene>
<feature type="domain" description="LysM" evidence="1">
    <location>
        <begin position="399"/>
        <end position="443"/>
    </location>
</feature>
<dbReference type="PANTHER" id="PTHR33734">
    <property type="entry name" value="LYSM DOMAIN-CONTAINING GPI-ANCHORED PROTEIN 2"/>
    <property type="match status" value="1"/>
</dbReference>
<evidence type="ECO:0000313" key="2">
    <source>
        <dbReference type="EMBL" id="VFU14569.1"/>
    </source>
</evidence>
<dbReference type="Pfam" id="PF01476">
    <property type="entry name" value="LysM"/>
    <property type="match status" value="3"/>
</dbReference>
<protein>
    <submittedName>
        <fullName evidence="2">Putative Membrane-bound lytic murein transglycosylase D</fullName>
        <ecNumber evidence="2">4.2.2.-</ecNumber>
    </submittedName>
</protein>
<dbReference type="Pfam" id="PF01464">
    <property type="entry name" value="SLT"/>
    <property type="match status" value="1"/>
</dbReference>
<reference evidence="2" key="1">
    <citation type="submission" date="2019-03" db="EMBL/GenBank/DDBJ databases">
        <authorList>
            <person name="Hao L."/>
        </authorList>
    </citation>
    <scope>NUCLEOTIDE SEQUENCE</scope>
</reference>
<dbReference type="AlphaFoldDB" id="A0A485M0M1"/>
<dbReference type="InterPro" id="IPR036779">
    <property type="entry name" value="LysM_dom_sf"/>
</dbReference>
<evidence type="ECO:0000259" key="1">
    <source>
        <dbReference type="PROSITE" id="PS51782"/>
    </source>
</evidence>
<name>A0A485M0M1_9ZZZZ</name>
<dbReference type="Gene3D" id="1.10.530.10">
    <property type="match status" value="1"/>
</dbReference>
<dbReference type="InterPro" id="IPR008258">
    <property type="entry name" value="Transglycosylase_SLT_dom_1"/>
</dbReference>
<dbReference type="CDD" id="cd16894">
    <property type="entry name" value="MltD-like"/>
    <property type="match status" value="1"/>
</dbReference>
<dbReference type="SUPFAM" id="SSF53955">
    <property type="entry name" value="Lysozyme-like"/>
    <property type="match status" value="1"/>
</dbReference>
<feature type="domain" description="LysM" evidence="1">
    <location>
        <begin position="340"/>
        <end position="384"/>
    </location>
</feature>
<dbReference type="PROSITE" id="PS51782">
    <property type="entry name" value="LYSM"/>
    <property type="match status" value="3"/>
</dbReference>
<dbReference type="Gene3D" id="3.10.350.10">
    <property type="entry name" value="LysM domain"/>
    <property type="match status" value="3"/>
</dbReference>
<organism evidence="2">
    <name type="scientific">anaerobic digester metagenome</name>
    <dbReference type="NCBI Taxonomy" id="1263854"/>
    <lineage>
        <taxon>unclassified sequences</taxon>
        <taxon>metagenomes</taxon>
        <taxon>ecological metagenomes</taxon>
    </lineage>
</organism>